<dbReference type="OrthoDB" id="9806536at2"/>
<feature type="domain" description="Siroheme decarboxylase NirL-like HTH" evidence="7">
    <location>
        <begin position="9"/>
        <end position="47"/>
    </location>
</feature>
<comment type="pathway">
    <text evidence="2">Porphyrin-containing compound metabolism.</text>
</comment>
<feature type="domain" description="Siroheme decarboxylase AsnC-like ligand binding" evidence="6">
    <location>
        <begin position="64"/>
        <end position="138"/>
    </location>
</feature>
<feature type="domain" description="Siroheme decarboxylase AsnC-like ligand binding" evidence="6">
    <location>
        <begin position="227"/>
        <end position="314"/>
    </location>
</feature>
<evidence type="ECO:0000256" key="4">
    <source>
        <dbReference type="ARBA" id="ARBA00023471"/>
    </source>
</evidence>
<accession>A0A1R1I1Q8</accession>
<dbReference type="RefSeq" id="WP_076096517.1">
    <property type="nucleotide sequence ID" value="NZ_MTHD01000005.1"/>
</dbReference>
<reference evidence="8 9" key="1">
    <citation type="submission" date="2016-10" db="EMBL/GenBank/DDBJ databases">
        <title>Alkaliphiles isolated from bioreactors.</title>
        <authorList>
            <person name="Salah Z."/>
            <person name="Rout S.P."/>
            <person name="Humphreys P.N."/>
        </authorList>
    </citation>
    <scope>NUCLEOTIDE SEQUENCE [LARGE SCALE GENOMIC DNA]</scope>
    <source>
        <strain evidence="8 9">ZS02</strain>
    </source>
</reference>
<evidence type="ECO:0000256" key="3">
    <source>
        <dbReference type="ARBA" id="ARBA00023457"/>
    </source>
</evidence>
<organism evidence="8 9">
    <name type="scientific">Azonexus hydrophilus</name>
    <dbReference type="NCBI Taxonomy" id="418702"/>
    <lineage>
        <taxon>Bacteria</taxon>
        <taxon>Pseudomonadati</taxon>
        <taxon>Pseudomonadota</taxon>
        <taxon>Betaproteobacteria</taxon>
        <taxon>Rhodocyclales</taxon>
        <taxon>Azonexaceae</taxon>
        <taxon>Azonexus</taxon>
    </lineage>
</organism>
<evidence type="ECO:0000259" key="7">
    <source>
        <dbReference type="Pfam" id="PF22451"/>
    </source>
</evidence>
<dbReference type="InterPro" id="IPR050684">
    <property type="entry name" value="HTH-Siroheme_Decarb"/>
</dbReference>
<proteinExistence type="inferred from homology"/>
<dbReference type="PANTHER" id="PTHR43413:SF1">
    <property type="entry name" value="SIROHEME DECARBOXYLASE NIRL SUBUNIT"/>
    <property type="match status" value="1"/>
</dbReference>
<gene>
    <name evidence="8" type="ORF">BJN45_14640</name>
</gene>
<dbReference type="EC" id="4.1.1.111" evidence="4"/>
<dbReference type="GO" id="GO:0016829">
    <property type="term" value="F:lyase activity"/>
    <property type="evidence" value="ECO:0007669"/>
    <property type="project" value="UniProtKB-KW"/>
</dbReference>
<dbReference type="InterPro" id="IPR053953">
    <property type="entry name" value="NirdL-like_HTH"/>
</dbReference>
<evidence type="ECO:0000256" key="2">
    <source>
        <dbReference type="ARBA" id="ARBA00023444"/>
    </source>
</evidence>
<keyword evidence="1" id="KW-0456">Lyase</keyword>
<dbReference type="InterPro" id="IPR040523">
    <property type="entry name" value="AsnC_trans_reg2"/>
</dbReference>
<dbReference type="Pfam" id="PF17805">
    <property type="entry name" value="AsnC_trans_reg2"/>
    <property type="match status" value="2"/>
</dbReference>
<evidence type="ECO:0000259" key="6">
    <source>
        <dbReference type="Pfam" id="PF17805"/>
    </source>
</evidence>
<evidence type="ECO:0000256" key="5">
    <source>
        <dbReference type="ARBA" id="ARBA00048470"/>
    </source>
</evidence>
<evidence type="ECO:0000256" key="1">
    <source>
        <dbReference type="ARBA" id="ARBA00023239"/>
    </source>
</evidence>
<protein>
    <recommendedName>
        <fullName evidence="4">siroheme decarboxylase</fullName>
        <ecNumber evidence="4">4.1.1.111</ecNumber>
    </recommendedName>
</protein>
<name>A0A1R1I1Q8_9RHOO</name>
<dbReference type="AlphaFoldDB" id="A0A1R1I1Q8"/>
<dbReference type="EMBL" id="MTHD01000005">
    <property type="protein sequence ID" value="OMG52524.1"/>
    <property type="molecule type" value="Genomic_DNA"/>
</dbReference>
<dbReference type="Gene3D" id="3.30.70.3460">
    <property type="match status" value="2"/>
</dbReference>
<feature type="domain" description="Siroheme decarboxylase NirL-like HTH" evidence="7">
    <location>
        <begin position="172"/>
        <end position="215"/>
    </location>
</feature>
<evidence type="ECO:0000313" key="8">
    <source>
        <dbReference type="EMBL" id="OMG52524.1"/>
    </source>
</evidence>
<dbReference type="Proteomes" id="UP000187526">
    <property type="component" value="Unassembled WGS sequence"/>
</dbReference>
<dbReference type="STRING" id="418702.BJN45_14640"/>
<comment type="caution">
    <text evidence="8">The sequence shown here is derived from an EMBL/GenBank/DDBJ whole genome shotgun (WGS) entry which is preliminary data.</text>
</comment>
<comment type="catalytic activity">
    <reaction evidence="5">
        <text>siroheme + 2 H(+) = 12,18-didecarboxysiroheme + 2 CO2</text>
        <dbReference type="Rhea" id="RHEA:19093"/>
        <dbReference type="ChEBI" id="CHEBI:15378"/>
        <dbReference type="ChEBI" id="CHEBI:16526"/>
        <dbReference type="ChEBI" id="CHEBI:60052"/>
        <dbReference type="ChEBI" id="CHEBI:140497"/>
        <dbReference type="EC" id="4.1.1.111"/>
    </reaction>
</comment>
<keyword evidence="9" id="KW-1185">Reference proteome</keyword>
<dbReference type="PANTHER" id="PTHR43413">
    <property type="entry name" value="TRANSCRIPTIONAL REGULATOR, ASNC FAMILY"/>
    <property type="match status" value="1"/>
</dbReference>
<comment type="similarity">
    <text evidence="3">Belongs to the Ahb/Nir family.</text>
</comment>
<sequence>MDPHLDFCLLNDFQRDFPLCSRPYAQLAEQLGSTEDDVIDSLRRMHADERVSRIGAVLRPGCFGVSTLVAMAVPEARMAEVALAVNAFPGVNHNYQREHRYNLWFVLTAADASALARILAGIEALAGVPALSLPMEKAYHIDLGFPLDGSRTARSHNAAPAAAMTLDSRQRCLLARLQDGLPLTAQPYLSMARDCATTEGAVIQGIARWLESGAISRFGIVVRHRELGFSANAMLVHDIPDADVDRVAAGLAGEDAVTLCYRRPRHLPHWPYNLFCMIHGQCRDSVAGTIGRLRERHALAGVPHAVLFSQRCFKQTGARYV</sequence>
<evidence type="ECO:0000313" key="9">
    <source>
        <dbReference type="Proteomes" id="UP000187526"/>
    </source>
</evidence>
<dbReference type="Pfam" id="PF22451">
    <property type="entry name" value="NirdL-like_HTH"/>
    <property type="match status" value="2"/>
</dbReference>